<evidence type="ECO:0008006" key="3">
    <source>
        <dbReference type="Google" id="ProtNLM"/>
    </source>
</evidence>
<comment type="caution">
    <text evidence="1">The sequence shown here is derived from an EMBL/GenBank/DDBJ whole genome shotgun (WGS) entry which is preliminary data.</text>
</comment>
<sequence length="123" mass="14057">MIEPLRTVIGERIRDLPAPPRAVFEDLIDPKRQPARPWLSLLDDEAVPGVTIVASEHRVIWSSIWKRRPDARIEFELASRGTGTRLTWRLDVTGEVPDASLTGHMRKRVNELLFAGLRYSYGQ</sequence>
<proteinExistence type="predicted"/>
<dbReference type="EMBL" id="BANU01000028">
    <property type="protein sequence ID" value="GAC62090.1"/>
    <property type="molecule type" value="Genomic_DNA"/>
</dbReference>
<dbReference type="eggNOG" id="COG3832">
    <property type="taxonomic scope" value="Bacteria"/>
</dbReference>
<dbReference type="RefSeq" id="WP_006897492.1">
    <property type="nucleotide sequence ID" value="NZ_BANU01000028.1"/>
</dbReference>
<dbReference type="Proteomes" id="UP000035083">
    <property type="component" value="Unassembled WGS sequence"/>
</dbReference>
<dbReference type="SUPFAM" id="SSF55961">
    <property type="entry name" value="Bet v1-like"/>
    <property type="match status" value="1"/>
</dbReference>
<organism evidence="1 2">
    <name type="scientific">Gordonia sihwensis NBRC 108236</name>
    <dbReference type="NCBI Taxonomy" id="1223544"/>
    <lineage>
        <taxon>Bacteria</taxon>
        <taxon>Bacillati</taxon>
        <taxon>Actinomycetota</taxon>
        <taxon>Actinomycetes</taxon>
        <taxon>Mycobacteriales</taxon>
        <taxon>Gordoniaceae</taxon>
        <taxon>Gordonia</taxon>
    </lineage>
</organism>
<evidence type="ECO:0000313" key="1">
    <source>
        <dbReference type="EMBL" id="GAC62090.1"/>
    </source>
</evidence>
<accession>L7LLS9</accession>
<dbReference type="AlphaFoldDB" id="L7LLS9"/>
<reference evidence="1 2" key="1">
    <citation type="submission" date="2012-12" db="EMBL/GenBank/DDBJ databases">
        <title>Whole genome shotgun sequence of Gordonia sihwensis NBRC 108236.</title>
        <authorList>
            <person name="Yoshida I."/>
            <person name="Hosoyama A."/>
            <person name="Tsuchikane K."/>
            <person name="Ando Y."/>
            <person name="Baba S."/>
            <person name="Ohji S."/>
            <person name="Hamada M."/>
            <person name="Tamura T."/>
            <person name="Yamazoe A."/>
            <person name="Yamazaki S."/>
            <person name="Fujita N."/>
        </authorList>
    </citation>
    <scope>NUCLEOTIDE SEQUENCE [LARGE SCALE GENOMIC DNA]</scope>
    <source>
        <strain evidence="1 2">NBRC 108236</strain>
    </source>
</reference>
<keyword evidence="2" id="KW-1185">Reference proteome</keyword>
<name>L7LLS9_9ACTN</name>
<protein>
    <recommendedName>
        <fullName evidence="3">Polyketide cyclase/dehydrase</fullName>
    </recommendedName>
</protein>
<evidence type="ECO:0000313" key="2">
    <source>
        <dbReference type="Proteomes" id="UP000035083"/>
    </source>
</evidence>
<gene>
    <name evidence="1" type="ORF">GSI01S_28_00590</name>
</gene>